<evidence type="ECO:0000256" key="5">
    <source>
        <dbReference type="ARBA" id="ARBA00023315"/>
    </source>
</evidence>
<organism evidence="7 8">
    <name type="scientific">Comamonas testosteroni</name>
    <name type="common">Pseudomonas testosteroni</name>
    <dbReference type="NCBI Taxonomy" id="285"/>
    <lineage>
        <taxon>Bacteria</taxon>
        <taxon>Pseudomonadati</taxon>
        <taxon>Pseudomonadota</taxon>
        <taxon>Betaproteobacteria</taxon>
        <taxon>Burkholderiales</taxon>
        <taxon>Comamonadaceae</taxon>
        <taxon>Comamonas</taxon>
    </lineage>
</organism>
<name>A0A373FGT0_COMTE</name>
<keyword evidence="3 7" id="KW-0808">Transferase</keyword>
<dbReference type="SMART" id="SM00563">
    <property type="entry name" value="PlsC"/>
    <property type="match status" value="1"/>
</dbReference>
<dbReference type="PANTHER" id="PTHR10434">
    <property type="entry name" value="1-ACYL-SN-GLYCEROL-3-PHOSPHATE ACYLTRANSFERASE"/>
    <property type="match status" value="1"/>
</dbReference>
<evidence type="ECO:0000256" key="4">
    <source>
        <dbReference type="ARBA" id="ARBA00023098"/>
    </source>
</evidence>
<reference evidence="7 8" key="1">
    <citation type="submission" date="2018-08" db="EMBL/GenBank/DDBJ databases">
        <title>Comamonas testosteroni strain SWCO2.</title>
        <authorList>
            <person name="Jiang N."/>
            <person name="Zhang X.Z."/>
        </authorList>
    </citation>
    <scope>NUCLEOTIDE SEQUENCE [LARGE SCALE GENOMIC DNA]</scope>
    <source>
        <strain evidence="7 8">SWCO2</strain>
    </source>
</reference>
<comment type="pathway">
    <text evidence="1">Lipid metabolism.</text>
</comment>
<comment type="caution">
    <text evidence="7">The sequence shown here is derived from an EMBL/GenBank/DDBJ whole genome shotgun (WGS) entry which is preliminary data.</text>
</comment>
<evidence type="ECO:0000256" key="1">
    <source>
        <dbReference type="ARBA" id="ARBA00005189"/>
    </source>
</evidence>
<dbReference type="AlphaFoldDB" id="A0A373FGT0"/>
<evidence type="ECO:0000313" key="8">
    <source>
        <dbReference type="Proteomes" id="UP000261948"/>
    </source>
</evidence>
<accession>A0A373FGT0</accession>
<keyword evidence="5 7" id="KW-0012">Acyltransferase</keyword>
<gene>
    <name evidence="7" type="ORF">DZC30_15075</name>
</gene>
<keyword evidence="4" id="KW-0443">Lipid metabolism</keyword>
<dbReference type="InterPro" id="IPR002123">
    <property type="entry name" value="Plipid/glycerol_acylTrfase"/>
</dbReference>
<dbReference type="CDD" id="cd07989">
    <property type="entry name" value="LPLAT_AGPAT-like"/>
    <property type="match status" value="1"/>
</dbReference>
<keyword evidence="8" id="KW-1185">Reference proteome</keyword>
<dbReference type="GO" id="GO:0003841">
    <property type="term" value="F:1-acylglycerol-3-phosphate O-acyltransferase activity"/>
    <property type="evidence" value="ECO:0007669"/>
    <property type="project" value="TreeGrafter"/>
</dbReference>
<evidence type="ECO:0000313" key="7">
    <source>
        <dbReference type="EMBL" id="RGE43371.1"/>
    </source>
</evidence>
<feature type="domain" description="Phospholipid/glycerol acyltransferase" evidence="6">
    <location>
        <begin position="75"/>
        <end position="187"/>
    </location>
</feature>
<proteinExistence type="predicted"/>
<sequence>MANGLHKIKNSLRAIWRGLRLLAHVGKGAWIVAFRFPQLHYWQQHEHVQAWAATLMLRAGVQLQIKGEPPVKGPVMLVSNHISWLDIPMMHAARHCRFISKSDVKGWPIIGTLATAAGTLYIQRSSRRDAMRMVTDMEAAFKRGEILAVFPEGTTGDGRELLSFHSNLLEAAVQCDAPVQPVGLRFVDGKTGETSYAATYVGDETLLGSVWRVLSSDQLQAVVHYGKPETAQGRDRRVWAKDLHAEVDKLRQG</sequence>
<dbReference type="GO" id="GO:0006654">
    <property type="term" value="P:phosphatidic acid biosynthetic process"/>
    <property type="evidence" value="ECO:0007669"/>
    <property type="project" value="TreeGrafter"/>
</dbReference>
<evidence type="ECO:0000256" key="2">
    <source>
        <dbReference type="ARBA" id="ARBA00022516"/>
    </source>
</evidence>
<keyword evidence="2" id="KW-0444">Lipid biosynthesis</keyword>
<protein>
    <submittedName>
        <fullName evidence="7">1-acyl-sn-glycerol-3-phosphate acyltransferase</fullName>
    </submittedName>
</protein>
<dbReference type="Pfam" id="PF01553">
    <property type="entry name" value="Acyltransferase"/>
    <property type="match status" value="1"/>
</dbReference>
<evidence type="ECO:0000259" key="6">
    <source>
        <dbReference type="SMART" id="SM00563"/>
    </source>
</evidence>
<dbReference type="Proteomes" id="UP000261948">
    <property type="component" value="Unassembled WGS sequence"/>
</dbReference>
<dbReference type="OrthoDB" id="9806880at2"/>
<evidence type="ECO:0000256" key="3">
    <source>
        <dbReference type="ARBA" id="ARBA00022679"/>
    </source>
</evidence>
<dbReference type="SUPFAM" id="SSF69593">
    <property type="entry name" value="Glycerol-3-phosphate (1)-acyltransferase"/>
    <property type="match status" value="1"/>
</dbReference>
<dbReference type="PANTHER" id="PTHR10434:SF64">
    <property type="entry name" value="1-ACYL-SN-GLYCEROL-3-PHOSPHATE ACYLTRANSFERASE-RELATED"/>
    <property type="match status" value="1"/>
</dbReference>
<dbReference type="EMBL" id="QURR01000019">
    <property type="protein sequence ID" value="RGE43371.1"/>
    <property type="molecule type" value="Genomic_DNA"/>
</dbReference>